<evidence type="ECO:0000313" key="2">
    <source>
        <dbReference type="Proteomes" id="UP000638353"/>
    </source>
</evidence>
<evidence type="ECO:0000313" key="1">
    <source>
        <dbReference type="EMBL" id="GHD11918.1"/>
    </source>
</evidence>
<organism evidence="1 2">
    <name type="scientific">Streptomyces finlayi</name>
    <dbReference type="NCBI Taxonomy" id="67296"/>
    <lineage>
        <taxon>Bacteria</taxon>
        <taxon>Bacillati</taxon>
        <taxon>Actinomycetota</taxon>
        <taxon>Actinomycetes</taxon>
        <taxon>Kitasatosporales</taxon>
        <taxon>Streptomycetaceae</taxon>
        <taxon>Streptomyces</taxon>
    </lineage>
</organism>
<gene>
    <name evidence="1" type="ORF">GCM10010334_68500</name>
</gene>
<dbReference type="EMBL" id="BMVC01000017">
    <property type="protein sequence ID" value="GHD11918.1"/>
    <property type="molecule type" value="Genomic_DNA"/>
</dbReference>
<protein>
    <recommendedName>
        <fullName evidence="3">DUF664 domain-containing protein</fullName>
    </recommendedName>
</protein>
<dbReference type="InterPro" id="IPR007061">
    <property type="entry name" value="MST-like"/>
</dbReference>
<sequence>MVLHVSAENCTDEVSTLLAFLDEQRQGIRNALGGLTDAQAATTPSASELSLSGLLKHVAEVEQNWLALAGCDIAPIERTEADWDESFRLVADKGETVASMLDQWAEVARKGAEFSRASDLNATFSLPDAPWFPKEDVSLRWVLLRLITEMGRHAGHADIIRESLDGKNSYELGE</sequence>
<proteinExistence type="predicted"/>
<name>A0A918X4Q5_9ACTN</name>
<dbReference type="Proteomes" id="UP000638353">
    <property type="component" value="Unassembled WGS sequence"/>
</dbReference>
<dbReference type="SUPFAM" id="SSF109854">
    <property type="entry name" value="DinB/YfiT-like putative metalloenzymes"/>
    <property type="match status" value="1"/>
</dbReference>
<reference evidence="1" key="2">
    <citation type="submission" date="2020-09" db="EMBL/GenBank/DDBJ databases">
        <authorList>
            <person name="Sun Q."/>
            <person name="Ohkuma M."/>
        </authorList>
    </citation>
    <scope>NUCLEOTIDE SEQUENCE</scope>
    <source>
        <strain evidence="1">JCM 4637</strain>
    </source>
</reference>
<dbReference type="AlphaFoldDB" id="A0A918X4Q5"/>
<dbReference type="Pfam" id="PF04978">
    <property type="entry name" value="MST"/>
    <property type="match status" value="1"/>
</dbReference>
<accession>A0A918X4Q5</accession>
<dbReference type="RefSeq" id="WP_189826923.1">
    <property type="nucleotide sequence ID" value="NZ_BMVC01000017.1"/>
</dbReference>
<dbReference type="InterPro" id="IPR034660">
    <property type="entry name" value="DinB/YfiT-like"/>
</dbReference>
<comment type="caution">
    <text evidence="1">The sequence shown here is derived from an EMBL/GenBank/DDBJ whole genome shotgun (WGS) entry which is preliminary data.</text>
</comment>
<evidence type="ECO:0008006" key="3">
    <source>
        <dbReference type="Google" id="ProtNLM"/>
    </source>
</evidence>
<dbReference type="Gene3D" id="1.20.120.450">
    <property type="entry name" value="dinb family like domain"/>
    <property type="match status" value="1"/>
</dbReference>
<reference evidence="1" key="1">
    <citation type="journal article" date="2014" name="Int. J. Syst. Evol. Microbiol.">
        <title>Complete genome sequence of Corynebacterium casei LMG S-19264T (=DSM 44701T), isolated from a smear-ripened cheese.</title>
        <authorList>
            <consortium name="US DOE Joint Genome Institute (JGI-PGF)"/>
            <person name="Walter F."/>
            <person name="Albersmeier A."/>
            <person name="Kalinowski J."/>
            <person name="Ruckert C."/>
        </authorList>
    </citation>
    <scope>NUCLEOTIDE SEQUENCE</scope>
    <source>
        <strain evidence="1">JCM 4637</strain>
    </source>
</reference>